<protein>
    <submittedName>
        <fullName evidence="1">Uncharacterized protein</fullName>
    </submittedName>
</protein>
<accession>A0ABP9A5W6</accession>
<organism evidence="1 2">
    <name type="scientific">Microbacterium gilvum</name>
    <dbReference type="NCBI Taxonomy" id="1336204"/>
    <lineage>
        <taxon>Bacteria</taxon>
        <taxon>Bacillati</taxon>
        <taxon>Actinomycetota</taxon>
        <taxon>Actinomycetes</taxon>
        <taxon>Micrococcales</taxon>
        <taxon>Microbacteriaceae</taxon>
        <taxon>Microbacterium</taxon>
    </lineage>
</organism>
<keyword evidence="2" id="KW-1185">Reference proteome</keyword>
<dbReference type="Proteomes" id="UP001501645">
    <property type="component" value="Unassembled WGS sequence"/>
</dbReference>
<reference evidence="2" key="1">
    <citation type="journal article" date="2019" name="Int. J. Syst. Evol. Microbiol.">
        <title>The Global Catalogue of Microorganisms (GCM) 10K type strain sequencing project: providing services to taxonomists for standard genome sequencing and annotation.</title>
        <authorList>
            <consortium name="The Broad Institute Genomics Platform"/>
            <consortium name="The Broad Institute Genome Sequencing Center for Infectious Disease"/>
            <person name="Wu L."/>
            <person name="Ma J."/>
        </authorList>
    </citation>
    <scope>NUCLEOTIDE SEQUENCE [LARGE SCALE GENOMIC DNA]</scope>
    <source>
        <strain evidence="2">JCM 18537</strain>
    </source>
</reference>
<sequence>MEKFTASNGVEVTMEKQAITGWRRLWFGRKDGVSIEISGRNLKALIECLDAERDADLGRWRWPENPNYMVYPRDDGHVAVLSEPEGVAAFCVTRAAARGAGEGNPFLVAARAYFEDHPERKPWEDAKPGEVWAVTLHGKERPCKVVEPTYSEHAVAFLPLNEPSPTWFVPSAAITEARRIWPEGD</sequence>
<name>A0ABP9A5W6_9MICO</name>
<evidence type="ECO:0000313" key="2">
    <source>
        <dbReference type="Proteomes" id="UP001501645"/>
    </source>
</evidence>
<dbReference type="EMBL" id="BAABKO010000003">
    <property type="protein sequence ID" value="GAA4774358.1"/>
    <property type="molecule type" value="Genomic_DNA"/>
</dbReference>
<proteinExistence type="predicted"/>
<comment type="caution">
    <text evidence="1">The sequence shown here is derived from an EMBL/GenBank/DDBJ whole genome shotgun (WGS) entry which is preliminary data.</text>
</comment>
<evidence type="ECO:0000313" key="1">
    <source>
        <dbReference type="EMBL" id="GAA4774358.1"/>
    </source>
</evidence>
<gene>
    <name evidence="1" type="ORF">GCM10023351_18440</name>
</gene>
<dbReference type="RefSeq" id="WP_345438372.1">
    <property type="nucleotide sequence ID" value="NZ_BAABKO010000003.1"/>
</dbReference>